<accession>A0A8S4CW26</accession>
<dbReference type="Pfam" id="PF00096">
    <property type="entry name" value="zf-C2H2"/>
    <property type="match status" value="1"/>
</dbReference>
<evidence type="ECO:0000256" key="2">
    <source>
        <dbReference type="ARBA" id="ARBA00022737"/>
    </source>
</evidence>
<dbReference type="PROSITE" id="PS50157">
    <property type="entry name" value="ZINC_FINGER_C2H2_2"/>
    <property type="match status" value="1"/>
</dbReference>
<keyword evidence="4" id="KW-0862">Zinc</keyword>
<dbReference type="AlphaFoldDB" id="A0A8S4CW26"/>
<evidence type="ECO:0000259" key="6">
    <source>
        <dbReference type="PROSITE" id="PS50157"/>
    </source>
</evidence>
<comment type="caution">
    <text evidence="7">The sequence shown here is derived from an EMBL/GenBank/DDBJ whole genome shotgun (WGS) entry which is preliminary data.</text>
</comment>
<dbReference type="OrthoDB" id="3561125at2759"/>
<keyword evidence="3 5" id="KW-0863">Zinc-finger</keyword>
<keyword evidence="2" id="KW-0677">Repeat</keyword>
<feature type="domain" description="C2H2-type" evidence="6">
    <location>
        <begin position="7"/>
        <end position="35"/>
    </location>
</feature>
<sequence length="137" mass="15955">MKEVTVLICSICNTAFNDNEEVVLHMVNNHQNEHNIEQILNKIPAVPIRMKASKSKRKALRIPKEYQCTHSICNYKTIHYSTFKRHLLTHEKDGRHHKCPHCSFSTIQKHNLMRHIKDVHLDGTVDVEPIIVVRTTS</sequence>
<evidence type="ECO:0000313" key="8">
    <source>
        <dbReference type="Proteomes" id="UP000653454"/>
    </source>
</evidence>
<evidence type="ECO:0000256" key="1">
    <source>
        <dbReference type="ARBA" id="ARBA00022723"/>
    </source>
</evidence>
<evidence type="ECO:0000256" key="4">
    <source>
        <dbReference type="ARBA" id="ARBA00022833"/>
    </source>
</evidence>
<dbReference type="Proteomes" id="UP000653454">
    <property type="component" value="Unassembled WGS sequence"/>
</dbReference>
<dbReference type="InterPro" id="IPR036236">
    <property type="entry name" value="Znf_C2H2_sf"/>
</dbReference>
<dbReference type="PANTHER" id="PTHR24403:SF67">
    <property type="entry name" value="FI01116P-RELATED"/>
    <property type="match status" value="1"/>
</dbReference>
<dbReference type="EMBL" id="CAJHNJ030000001">
    <property type="protein sequence ID" value="CAG9087908.1"/>
    <property type="molecule type" value="Genomic_DNA"/>
</dbReference>
<dbReference type="KEGG" id="pxy:105381686"/>
<dbReference type="InterPro" id="IPR050688">
    <property type="entry name" value="Zinc_finger/UBP_domain"/>
</dbReference>
<keyword evidence="8" id="KW-1185">Reference proteome</keyword>
<evidence type="ECO:0000256" key="5">
    <source>
        <dbReference type="PROSITE-ProRule" id="PRU00042"/>
    </source>
</evidence>
<proteinExistence type="predicted"/>
<dbReference type="GO" id="GO:0005634">
    <property type="term" value="C:nucleus"/>
    <property type="evidence" value="ECO:0007669"/>
    <property type="project" value="TreeGrafter"/>
</dbReference>
<organism evidence="7 8">
    <name type="scientific">Plutella xylostella</name>
    <name type="common">Diamondback moth</name>
    <name type="synonym">Plutella maculipennis</name>
    <dbReference type="NCBI Taxonomy" id="51655"/>
    <lineage>
        <taxon>Eukaryota</taxon>
        <taxon>Metazoa</taxon>
        <taxon>Ecdysozoa</taxon>
        <taxon>Arthropoda</taxon>
        <taxon>Hexapoda</taxon>
        <taxon>Insecta</taxon>
        <taxon>Pterygota</taxon>
        <taxon>Neoptera</taxon>
        <taxon>Endopterygota</taxon>
        <taxon>Lepidoptera</taxon>
        <taxon>Glossata</taxon>
        <taxon>Ditrysia</taxon>
        <taxon>Yponomeutoidea</taxon>
        <taxon>Plutellidae</taxon>
        <taxon>Plutella</taxon>
    </lineage>
</organism>
<dbReference type="GO" id="GO:0045944">
    <property type="term" value="P:positive regulation of transcription by RNA polymerase II"/>
    <property type="evidence" value="ECO:0007669"/>
    <property type="project" value="TreeGrafter"/>
</dbReference>
<keyword evidence="1" id="KW-0479">Metal-binding</keyword>
<dbReference type="PANTHER" id="PTHR24403">
    <property type="entry name" value="ZINC FINGER PROTEIN"/>
    <property type="match status" value="1"/>
</dbReference>
<gene>
    <name evidence="7" type="ORF">PLXY2_LOCUS314</name>
</gene>
<name>A0A8S4CW26_PLUXY</name>
<dbReference type="InterPro" id="IPR013087">
    <property type="entry name" value="Znf_C2H2_type"/>
</dbReference>
<reference evidence="7" key="1">
    <citation type="submission" date="2020-11" db="EMBL/GenBank/DDBJ databases">
        <authorList>
            <person name="Whiteford S."/>
        </authorList>
    </citation>
    <scope>NUCLEOTIDE SEQUENCE</scope>
</reference>
<dbReference type="Gene3D" id="3.30.160.60">
    <property type="entry name" value="Classic Zinc Finger"/>
    <property type="match status" value="1"/>
</dbReference>
<evidence type="ECO:0000256" key="3">
    <source>
        <dbReference type="ARBA" id="ARBA00022771"/>
    </source>
</evidence>
<evidence type="ECO:0000313" key="7">
    <source>
        <dbReference type="EMBL" id="CAG9087908.1"/>
    </source>
</evidence>
<dbReference type="PROSITE" id="PS00028">
    <property type="entry name" value="ZINC_FINGER_C2H2_1"/>
    <property type="match status" value="1"/>
</dbReference>
<dbReference type="GO" id="GO:0008270">
    <property type="term" value="F:zinc ion binding"/>
    <property type="evidence" value="ECO:0007669"/>
    <property type="project" value="UniProtKB-KW"/>
</dbReference>
<protein>
    <submittedName>
        <fullName evidence="7">(diamondback moth) hypothetical protein</fullName>
    </submittedName>
</protein>
<dbReference type="SUPFAM" id="SSF57667">
    <property type="entry name" value="beta-beta-alpha zinc fingers"/>
    <property type="match status" value="1"/>
</dbReference>
<dbReference type="SMART" id="SM00355">
    <property type="entry name" value="ZnF_C2H2"/>
    <property type="match status" value="3"/>
</dbReference>